<evidence type="ECO:0000256" key="1">
    <source>
        <dbReference type="SAM" id="MobiDB-lite"/>
    </source>
</evidence>
<accession>A0A177VCN8</accession>
<organism evidence="2 3">
    <name type="scientific">Tilletia caries</name>
    <name type="common">wheat bunt fungus</name>
    <dbReference type="NCBI Taxonomy" id="13290"/>
    <lineage>
        <taxon>Eukaryota</taxon>
        <taxon>Fungi</taxon>
        <taxon>Dikarya</taxon>
        <taxon>Basidiomycota</taxon>
        <taxon>Ustilaginomycotina</taxon>
        <taxon>Exobasidiomycetes</taxon>
        <taxon>Tilletiales</taxon>
        <taxon>Tilletiaceae</taxon>
        <taxon>Tilletia</taxon>
    </lineage>
</organism>
<reference evidence="2" key="2">
    <citation type="journal article" date="2019" name="IMA Fungus">
        <title>Genome sequencing and comparison of five Tilletia species to identify candidate genes for the detection of regulated species infecting wheat.</title>
        <authorList>
            <person name="Nguyen H.D.T."/>
            <person name="Sultana T."/>
            <person name="Kesanakurti P."/>
            <person name="Hambleton S."/>
        </authorList>
    </citation>
    <scope>NUCLEOTIDE SEQUENCE</scope>
    <source>
        <strain evidence="2">DAOMC 238032</strain>
    </source>
</reference>
<dbReference type="EMBL" id="LWDD02001074">
    <property type="protein sequence ID" value="KAE8252882.1"/>
    <property type="molecule type" value="Genomic_DNA"/>
</dbReference>
<feature type="compositionally biased region" description="Polar residues" evidence="1">
    <location>
        <begin position="40"/>
        <end position="54"/>
    </location>
</feature>
<feature type="region of interest" description="Disordered" evidence="1">
    <location>
        <begin position="1"/>
        <end position="21"/>
    </location>
</feature>
<feature type="compositionally biased region" description="Acidic residues" evidence="1">
    <location>
        <begin position="311"/>
        <end position="322"/>
    </location>
</feature>
<comment type="caution">
    <text evidence="2">The sequence shown here is derived from an EMBL/GenBank/DDBJ whole genome shotgun (WGS) entry which is preliminary data.</text>
</comment>
<feature type="region of interest" description="Disordered" evidence="1">
    <location>
        <begin position="290"/>
        <end position="325"/>
    </location>
</feature>
<evidence type="ECO:0000313" key="3">
    <source>
        <dbReference type="Proteomes" id="UP000077671"/>
    </source>
</evidence>
<feature type="region of interest" description="Disordered" evidence="1">
    <location>
        <begin position="40"/>
        <end position="85"/>
    </location>
</feature>
<protein>
    <submittedName>
        <fullName evidence="2">Uncharacterized protein</fullName>
    </submittedName>
</protein>
<name>A0A177VCN8_9BASI</name>
<feature type="compositionally biased region" description="Polar residues" evidence="1">
    <location>
        <begin position="124"/>
        <end position="144"/>
    </location>
</feature>
<gene>
    <name evidence="2" type="ORF">A4X03_0g6047</name>
</gene>
<dbReference type="AlphaFoldDB" id="A0A177VCN8"/>
<reference evidence="2" key="1">
    <citation type="submission" date="2016-04" db="EMBL/GenBank/DDBJ databases">
        <authorList>
            <person name="Nguyen H.D."/>
            <person name="Kesanakurti P."/>
            <person name="Cullis J."/>
            <person name="Levesque C.A."/>
            <person name="Hambleton S."/>
        </authorList>
    </citation>
    <scope>NUCLEOTIDE SEQUENCE</scope>
    <source>
        <strain evidence="2">DAOMC 238032</strain>
    </source>
</reference>
<dbReference type="Proteomes" id="UP000077671">
    <property type="component" value="Unassembled WGS sequence"/>
</dbReference>
<proteinExistence type="predicted"/>
<evidence type="ECO:0000313" key="2">
    <source>
        <dbReference type="EMBL" id="KAE8252882.1"/>
    </source>
</evidence>
<feature type="compositionally biased region" description="Acidic residues" evidence="1">
    <location>
        <begin position="454"/>
        <end position="471"/>
    </location>
</feature>
<sequence length="471" mass="52664">MAEPSPYTISPSAHRGRTASAAEVRTLEERVAILEELLESATSGVASQSAQVTTRKQRKELNRLGRNPNGGPSAPPISRKHRTPKLHASFRRLVYVGYGGLRGGKNIVKQAYPARGAWPKHPPSHSTETSGPSESQSAEQELTSGDQLRLHLGRPYNDPINQNQLRRYFRYMLAHRQRCGVPPDMTLEELIARCAVTFDGWATEYTRSLSSTGQKKKEAALARSVETSRRERKSVARAKALRIDRYYLFSDGAKVSKPKEKDDARQVRQGAVRADVEFAVQKFVMSDEEDEWVPVEDKGKGRAPRRSSSDADSDNDGMDEDPSGYTARRRVGLIWRSACLISQLESLDKKRKRQPAKITLPPRRLQDVPPGFTLPSNIRRWMVARSWAEANPDACVDVSDNAGPFEDRFSAVKAAKDWGEDPDWSMFSTPSQRGNEDGDLSAVDGNILRRSDQDSDEADDPERSDDEEDSE</sequence>
<feature type="region of interest" description="Disordered" evidence="1">
    <location>
        <begin position="115"/>
        <end position="144"/>
    </location>
</feature>
<feature type="region of interest" description="Disordered" evidence="1">
    <location>
        <begin position="419"/>
        <end position="471"/>
    </location>
</feature>